<evidence type="ECO:0000313" key="3">
    <source>
        <dbReference type="Proteomes" id="UP001596312"/>
    </source>
</evidence>
<gene>
    <name evidence="2" type="ORF">ACFQGH_06955</name>
</gene>
<comment type="caution">
    <text evidence="2">The sequence shown here is derived from an EMBL/GenBank/DDBJ whole genome shotgun (WGS) entry which is preliminary data.</text>
</comment>
<dbReference type="InterPro" id="IPR029402">
    <property type="entry name" value="TGT_C2"/>
</dbReference>
<dbReference type="InterPro" id="IPR015947">
    <property type="entry name" value="PUA-like_sf"/>
</dbReference>
<dbReference type="InterPro" id="IPR038250">
    <property type="entry name" value="TGT_C2_sf"/>
</dbReference>
<evidence type="ECO:0000259" key="1">
    <source>
        <dbReference type="SMART" id="SM00359"/>
    </source>
</evidence>
<reference evidence="2 3" key="1">
    <citation type="journal article" date="2019" name="Int. J. Syst. Evol. Microbiol.">
        <title>The Global Catalogue of Microorganisms (GCM) 10K type strain sequencing project: providing services to taxonomists for standard genome sequencing and annotation.</title>
        <authorList>
            <consortium name="The Broad Institute Genomics Platform"/>
            <consortium name="The Broad Institute Genome Sequencing Center for Infectious Disease"/>
            <person name="Wu L."/>
            <person name="Ma J."/>
        </authorList>
    </citation>
    <scope>NUCLEOTIDE SEQUENCE [LARGE SCALE GENOMIC DNA]</scope>
    <source>
        <strain evidence="2 3">CGMCC 1.3240</strain>
    </source>
</reference>
<dbReference type="AlphaFoldDB" id="A0ABD5V1N3"/>
<dbReference type="Pfam" id="PF01472">
    <property type="entry name" value="PUA"/>
    <property type="match status" value="1"/>
</dbReference>
<dbReference type="EMBL" id="JBHSXQ010000002">
    <property type="protein sequence ID" value="MFC6904939.1"/>
    <property type="molecule type" value="Genomic_DNA"/>
</dbReference>
<dbReference type="InterPro" id="IPR002478">
    <property type="entry name" value="PUA"/>
</dbReference>
<dbReference type="SUPFAM" id="SSF88802">
    <property type="entry name" value="Pre-PUA domain"/>
    <property type="match status" value="1"/>
</dbReference>
<accession>A0ABD5V1N3</accession>
<proteinExistence type="predicted"/>
<protein>
    <submittedName>
        <fullName evidence="2">PUA domain-containing protein</fullName>
    </submittedName>
</protein>
<sequence>MDEFEERPRLRRIADYQFGHGAGTALFDGELRVARSKSGRPRQVHAPTGRVVSLGADGRFTLGIEGGTRLLAALSAPTGRVVVGDESEPFVREGKNVFAKFVSTVDPEIRPGDEVCVVHEDGGLLAVGRAELPADGMLDFATGMAVKVREGCED</sequence>
<name>A0ABD5V1N3_9EURY</name>
<dbReference type="SUPFAM" id="SSF88697">
    <property type="entry name" value="PUA domain-like"/>
    <property type="match status" value="1"/>
</dbReference>
<dbReference type="RefSeq" id="WP_340603455.1">
    <property type="nucleotide sequence ID" value="NZ_JBBMXV010000002.1"/>
</dbReference>
<keyword evidence="3" id="KW-1185">Reference proteome</keyword>
<dbReference type="Proteomes" id="UP001596312">
    <property type="component" value="Unassembled WGS sequence"/>
</dbReference>
<dbReference type="SMART" id="SM00359">
    <property type="entry name" value="PUA"/>
    <property type="match status" value="1"/>
</dbReference>
<dbReference type="Gene3D" id="3.10.450.90">
    <property type="entry name" value="ArcTGT, C2 domain"/>
    <property type="match status" value="1"/>
</dbReference>
<dbReference type="InterPro" id="IPR036974">
    <property type="entry name" value="PUA_sf"/>
</dbReference>
<evidence type="ECO:0000313" key="2">
    <source>
        <dbReference type="EMBL" id="MFC6904939.1"/>
    </source>
</evidence>
<organism evidence="2 3">
    <name type="scientific">Halalkalicoccus tibetensis</name>
    <dbReference type="NCBI Taxonomy" id="175632"/>
    <lineage>
        <taxon>Archaea</taxon>
        <taxon>Methanobacteriati</taxon>
        <taxon>Methanobacteriota</taxon>
        <taxon>Stenosarchaea group</taxon>
        <taxon>Halobacteria</taxon>
        <taxon>Halobacteriales</taxon>
        <taxon>Halococcaceae</taxon>
        <taxon>Halalkalicoccus</taxon>
    </lineage>
</organism>
<dbReference type="PROSITE" id="PS50890">
    <property type="entry name" value="PUA"/>
    <property type="match status" value="1"/>
</dbReference>
<feature type="domain" description="PUA" evidence="1">
    <location>
        <begin position="79"/>
        <end position="153"/>
    </location>
</feature>
<dbReference type="CDD" id="cd21149">
    <property type="entry name" value="PUA_archaeosine_TGT"/>
    <property type="match status" value="1"/>
</dbReference>
<dbReference type="Pfam" id="PF14810">
    <property type="entry name" value="TGT_C2"/>
    <property type="match status" value="1"/>
</dbReference>
<dbReference type="Gene3D" id="2.30.130.10">
    <property type="entry name" value="PUA domain"/>
    <property type="match status" value="1"/>
</dbReference>